<evidence type="ECO:0000256" key="1">
    <source>
        <dbReference type="SAM" id="MobiDB-lite"/>
    </source>
</evidence>
<sequence length="121" mass="13936">MTDTAENIKRIPLDVGDPVPENMTTEEAAAFWDTHAPTRERIAAAQKDEEAWALLNEIAPRQRPKQPRQPKATFVTTLRLDEDMEKRLKHVAALKKVPYQTLLKQFVGERLYEEEKRLGVV</sequence>
<gene>
    <name evidence="2" type="ORF">DEIPH_ctg008orf0131</name>
</gene>
<protein>
    <submittedName>
        <fullName evidence="2">Uncharacterized protein</fullName>
    </submittedName>
</protein>
<dbReference type="PATRIC" id="fig|1476583.3.peg.537"/>
<comment type="caution">
    <text evidence="2">The sequence shown here is derived from an EMBL/GenBank/DDBJ whole genome shotgun (WGS) entry which is preliminary data.</text>
</comment>
<accession>A0A016QTK3</accession>
<organism evidence="2 3">
    <name type="scientific">Deinococcus phoenicis</name>
    <dbReference type="NCBI Taxonomy" id="1476583"/>
    <lineage>
        <taxon>Bacteria</taxon>
        <taxon>Thermotogati</taxon>
        <taxon>Deinococcota</taxon>
        <taxon>Deinococci</taxon>
        <taxon>Deinococcales</taxon>
        <taxon>Deinococcaceae</taxon>
        <taxon>Deinococcus</taxon>
    </lineage>
</organism>
<evidence type="ECO:0000313" key="3">
    <source>
        <dbReference type="Proteomes" id="UP000020492"/>
    </source>
</evidence>
<reference evidence="2 3" key="1">
    <citation type="submission" date="2014-03" db="EMBL/GenBank/DDBJ databases">
        <title>Draft genome sequence of Deinococcus phoenicis 1P10ME.</title>
        <authorList>
            <person name="Stepanov V.G."/>
            <person name="Vaishampayan P."/>
            <person name="Venkateswaran K."/>
            <person name="Fox G.E."/>
        </authorList>
    </citation>
    <scope>NUCLEOTIDE SEQUENCE [LARGE SCALE GENOMIC DNA]</scope>
    <source>
        <strain evidence="2 3">1P10ME</strain>
    </source>
</reference>
<feature type="region of interest" description="Disordered" evidence="1">
    <location>
        <begin position="1"/>
        <end position="21"/>
    </location>
</feature>
<feature type="compositionally biased region" description="Basic and acidic residues" evidence="1">
    <location>
        <begin position="1"/>
        <end position="12"/>
    </location>
</feature>
<dbReference type="EMBL" id="JHAC01000008">
    <property type="protein sequence ID" value="EYB69398.1"/>
    <property type="molecule type" value="Genomic_DNA"/>
</dbReference>
<keyword evidence="3" id="KW-1185">Reference proteome</keyword>
<dbReference type="AlphaFoldDB" id="A0A016QTK3"/>
<evidence type="ECO:0000313" key="2">
    <source>
        <dbReference type="EMBL" id="EYB69398.1"/>
    </source>
</evidence>
<dbReference type="eggNOG" id="COG5304">
    <property type="taxonomic scope" value="Bacteria"/>
</dbReference>
<dbReference type="STRING" id="1476583.DEIPH_ctg008orf0131"/>
<proteinExistence type="predicted"/>
<dbReference type="Proteomes" id="UP000020492">
    <property type="component" value="Unassembled WGS sequence"/>
</dbReference>
<name>A0A016QTK3_9DEIO</name>